<reference evidence="9 12" key="2">
    <citation type="submission" date="2020-08" db="EMBL/GenBank/DDBJ databases">
        <title>Genome public.</title>
        <authorList>
            <person name="Liu C."/>
            <person name="Sun Q."/>
        </authorList>
    </citation>
    <scope>NUCLEOTIDE SEQUENCE [LARGE SCALE GENOMIC DNA]</scope>
    <source>
        <strain evidence="9 12">426_9</strain>
    </source>
</reference>
<feature type="chain" id="PRO_5017688515" evidence="6">
    <location>
        <begin position="21"/>
        <end position="564"/>
    </location>
</feature>
<feature type="domain" description="SusD-like N-terminal" evidence="8">
    <location>
        <begin position="24"/>
        <end position="219"/>
    </location>
</feature>
<dbReference type="InterPro" id="IPR011990">
    <property type="entry name" value="TPR-like_helical_dom_sf"/>
</dbReference>
<dbReference type="AlphaFoldDB" id="A0A3D8HG54"/>
<dbReference type="SUPFAM" id="SSF48452">
    <property type="entry name" value="TPR-like"/>
    <property type="match status" value="1"/>
</dbReference>
<proteinExistence type="inferred from homology"/>
<dbReference type="InterPro" id="IPR033985">
    <property type="entry name" value="SusD-like_N"/>
</dbReference>
<evidence type="ECO:0000259" key="8">
    <source>
        <dbReference type="Pfam" id="PF14322"/>
    </source>
</evidence>
<dbReference type="PROSITE" id="PS51257">
    <property type="entry name" value="PROKAR_LIPOPROTEIN"/>
    <property type="match status" value="1"/>
</dbReference>
<evidence type="ECO:0000256" key="4">
    <source>
        <dbReference type="ARBA" id="ARBA00023136"/>
    </source>
</evidence>
<sequence length="564" mass="64051">MKLKQILSLVLCLTGAGAFTSCDDFFDLNPKDQLTTNTFWNTSNDVDAAVTAAYNWWVNNYVGSKFVFYEDSYSDIGFNYTNASNMRNMGRGSVSPTSAPNYWRQYETIRRCNFVIENIDLVPASAMTETQKNDFLAQVRAIRGYSHAYLATWYGDAVIMDFVPATADDAKLPREPEAKVKEHAMNDLVWSAEHIAEKPAEKGRIAKGTVLSMIARFNLLWGNYSEALDAANQVIALNQYELDPDFLNMFSMAGQNSKEIICTYEHVQTTYAYGGVIRFYNNSDGGWASFVPTQNMVDMFEMADGKMIDEAGSGYDPVHPFYNRDPRLKNTVIYSGLDWVGRNNVPRIFNTLDKTLPNGSSNKDYYTAADNASHTGMLWAKYLYPNQGQYSTSMNDDALCPIIFRYAEILLTKAECLVELNQDLQEAMNIVDRLRVRGGHIAVDRSKYNTQAKVRELVRRERTIELAGEGFRYEDIVRWDEYDKSGAKTGRKVAEAVMPGDLYRLCGTVNYDEPDPDRRAVIDVNATPEDRLIEVRYFDKKQFHLPILQAEMDANPQLVQNDGY</sequence>
<evidence type="ECO:0000256" key="1">
    <source>
        <dbReference type="ARBA" id="ARBA00004442"/>
    </source>
</evidence>
<evidence type="ECO:0000256" key="3">
    <source>
        <dbReference type="ARBA" id="ARBA00022729"/>
    </source>
</evidence>
<evidence type="ECO:0000313" key="12">
    <source>
        <dbReference type="Proteomes" id="UP000629596"/>
    </source>
</evidence>
<comment type="subcellular location">
    <subcellularLocation>
        <location evidence="1">Cell outer membrane</location>
    </subcellularLocation>
</comment>
<dbReference type="Proteomes" id="UP000629596">
    <property type="component" value="Unassembled WGS sequence"/>
</dbReference>
<dbReference type="Proteomes" id="UP000256321">
    <property type="component" value="Unassembled WGS sequence"/>
</dbReference>
<feature type="domain" description="RagB/SusD" evidence="7">
    <location>
        <begin position="274"/>
        <end position="564"/>
    </location>
</feature>
<gene>
    <name evidence="10" type="ORF">DWU89_08190</name>
    <name evidence="9" type="ORF">H8784_08005</name>
</gene>
<dbReference type="EMBL" id="QREV01000014">
    <property type="protein sequence ID" value="RDU49652.1"/>
    <property type="molecule type" value="Genomic_DNA"/>
</dbReference>
<keyword evidence="5" id="KW-0998">Cell outer membrane</keyword>
<evidence type="ECO:0000256" key="5">
    <source>
        <dbReference type="ARBA" id="ARBA00023237"/>
    </source>
</evidence>
<keyword evidence="4" id="KW-0472">Membrane</keyword>
<dbReference type="EMBL" id="JACRTI010000014">
    <property type="protein sequence ID" value="MBC8601665.1"/>
    <property type="molecule type" value="Genomic_DNA"/>
</dbReference>
<keyword evidence="12" id="KW-1185">Reference proteome</keyword>
<protein>
    <submittedName>
        <fullName evidence="10">RagB/SusD family nutrient uptake outer membrane protein</fullName>
    </submittedName>
</protein>
<dbReference type="RefSeq" id="WP_115499155.1">
    <property type="nucleotide sequence ID" value="NZ_JACRTI010000014.1"/>
</dbReference>
<dbReference type="Gene3D" id="1.25.40.390">
    <property type="match status" value="1"/>
</dbReference>
<evidence type="ECO:0000313" key="9">
    <source>
        <dbReference type="EMBL" id="MBC8601665.1"/>
    </source>
</evidence>
<keyword evidence="3 6" id="KW-0732">Signal</keyword>
<dbReference type="GO" id="GO:0009279">
    <property type="term" value="C:cell outer membrane"/>
    <property type="evidence" value="ECO:0007669"/>
    <property type="project" value="UniProtKB-SubCell"/>
</dbReference>
<name>A0A3D8HG54_9BACT</name>
<evidence type="ECO:0000259" key="7">
    <source>
        <dbReference type="Pfam" id="PF07980"/>
    </source>
</evidence>
<evidence type="ECO:0000256" key="2">
    <source>
        <dbReference type="ARBA" id="ARBA00006275"/>
    </source>
</evidence>
<feature type="signal peptide" evidence="6">
    <location>
        <begin position="1"/>
        <end position="20"/>
    </location>
</feature>
<evidence type="ECO:0000313" key="11">
    <source>
        <dbReference type="Proteomes" id="UP000256321"/>
    </source>
</evidence>
<reference evidence="10 11" key="1">
    <citation type="submission" date="2018-07" db="EMBL/GenBank/DDBJ databases">
        <title>Parabacteroides acidifaciens nov. sp., isolated from human feces.</title>
        <authorList>
            <person name="Wang Y.J."/>
        </authorList>
    </citation>
    <scope>NUCLEOTIDE SEQUENCE [LARGE SCALE GENOMIC DNA]</scope>
    <source>
        <strain evidence="10 11">426-9</strain>
    </source>
</reference>
<dbReference type="Pfam" id="PF14322">
    <property type="entry name" value="SusD-like_3"/>
    <property type="match status" value="1"/>
</dbReference>
<dbReference type="Pfam" id="PF07980">
    <property type="entry name" value="SusD_RagB"/>
    <property type="match status" value="1"/>
</dbReference>
<dbReference type="InterPro" id="IPR012944">
    <property type="entry name" value="SusD_RagB_dom"/>
</dbReference>
<comment type="similarity">
    <text evidence="2">Belongs to the SusD family.</text>
</comment>
<organism evidence="10 11">
    <name type="scientific">Parabacteroides acidifaciens</name>
    <dbReference type="NCBI Taxonomy" id="2290935"/>
    <lineage>
        <taxon>Bacteria</taxon>
        <taxon>Pseudomonadati</taxon>
        <taxon>Bacteroidota</taxon>
        <taxon>Bacteroidia</taxon>
        <taxon>Bacteroidales</taxon>
        <taxon>Tannerellaceae</taxon>
        <taxon>Parabacteroides</taxon>
    </lineage>
</organism>
<accession>A0A3D8HG54</accession>
<evidence type="ECO:0000256" key="6">
    <source>
        <dbReference type="SAM" id="SignalP"/>
    </source>
</evidence>
<evidence type="ECO:0000313" key="10">
    <source>
        <dbReference type="EMBL" id="RDU49652.1"/>
    </source>
</evidence>
<comment type="caution">
    <text evidence="10">The sequence shown here is derived from an EMBL/GenBank/DDBJ whole genome shotgun (WGS) entry which is preliminary data.</text>
</comment>